<dbReference type="EMBL" id="GBRH01215425">
    <property type="protein sequence ID" value="JAD82470.1"/>
    <property type="molecule type" value="Transcribed_RNA"/>
</dbReference>
<accession>A0A0A9D9X3</accession>
<dbReference type="AlphaFoldDB" id="A0A0A9D9X3"/>
<evidence type="ECO:0000313" key="1">
    <source>
        <dbReference type="EMBL" id="JAD82470.1"/>
    </source>
</evidence>
<name>A0A0A9D9X3_ARUDO</name>
<proteinExistence type="predicted"/>
<reference evidence="1" key="2">
    <citation type="journal article" date="2015" name="Data Brief">
        <title>Shoot transcriptome of the giant reed, Arundo donax.</title>
        <authorList>
            <person name="Barrero R.A."/>
            <person name="Guerrero F.D."/>
            <person name="Moolhuijzen P."/>
            <person name="Goolsby J.A."/>
            <person name="Tidwell J."/>
            <person name="Bellgard S.E."/>
            <person name="Bellgard M.I."/>
        </authorList>
    </citation>
    <scope>NUCLEOTIDE SEQUENCE</scope>
    <source>
        <tissue evidence="1">Shoot tissue taken approximately 20 cm above the soil surface</tissue>
    </source>
</reference>
<sequence>MITAKVELKRRILHLILFCRISENKI</sequence>
<organism evidence="1">
    <name type="scientific">Arundo donax</name>
    <name type="common">Giant reed</name>
    <name type="synonym">Donax arundinaceus</name>
    <dbReference type="NCBI Taxonomy" id="35708"/>
    <lineage>
        <taxon>Eukaryota</taxon>
        <taxon>Viridiplantae</taxon>
        <taxon>Streptophyta</taxon>
        <taxon>Embryophyta</taxon>
        <taxon>Tracheophyta</taxon>
        <taxon>Spermatophyta</taxon>
        <taxon>Magnoliopsida</taxon>
        <taxon>Liliopsida</taxon>
        <taxon>Poales</taxon>
        <taxon>Poaceae</taxon>
        <taxon>PACMAD clade</taxon>
        <taxon>Arundinoideae</taxon>
        <taxon>Arundineae</taxon>
        <taxon>Arundo</taxon>
    </lineage>
</organism>
<protein>
    <submittedName>
        <fullName evidence="1">Uncharacterized protein</fullName>
    </submittedName>
</protein>
<reference evidence="1" key="1">
    <citation type="submission" date="2014-09" db="EMBL/GenBank/DDBJ databases">
        <authorList>
            <person name="Magalhaes I.L.F."/>
            <person name="Oliveira U."/>
            <person name="Santos F.R."/>
            <person name="Vidigal T.H.D.A."/>
            <person name="Brescovit A.D."/>
            <person name="Santos A.J."/>
        </authorList>
    </citation>
    <scope>NUCLEOTIDE SEQUENCE</scope>
    <source>
        <tissue evidence="1">Shoot tissue taken approximately 20 cm above the soil surface</tissue>
    </source>
</reference>